<dbReference type="InterPro" id="IPR004875">
    <property type="entry name" value="DDE_SF_endonuclease_dom"/>
</dbReference>
<evidence type="ECO:0000313" key="4">
    <source>
        <dbReference type="EMBL" id="KRZ78419.1"/>
    </source>
</evidence>
<keyword evidence="1" id="KW-0238">DNA-binding</keyword>
<gene>
    <name evidence="4" type="primary">TIGD1</name>
    <name evidence="4" type="ORF">T10_6180</name>
</gene>
<dbReference type="Pfam" id="PF03221">
    <property type="entry name" value="HTH_Tnp_Tc5"/>
    <property type="match status" value="1"/>
</dbReference>
<evidence type="ECO:0000256" key="2">
    <source>
        <dbReference type="SAM" id="MobiDB-lite"/>
    </source>
</evidence>
<dbReference type="Pfam" id="PF03184">
    <property type="entry name" value="DDE_1"/>
    <property type="match status" value="1"/>
</dbReference>
<evidence type="ECO:0000313" key="5">
    <source>
        <dbReference type="Proteomes" id="UP000054843"/>
    </source>
</evidence>
<protein>
    <submittedName>
        <fullName evidence="4">Tigger transposable element-derived protein 1</fullName>
    </submittedName>
</protein>
<dbReference type="PANTHER" id="PTHR19303">
    <property type="entry name" value="TRANSPOSON"/>
    <property type="match status" value="1"/>
</dbReference>
<dbReference type="Gene3D" id="1.10.10.60">
    <property type="entry name" value="Homeodomain-like"/>
    <property type="match status" value="1"/>
</dbReference>
<organism evidence="4 5">
    <name type="scientific">Trichinella papuae</name>
    <dbReference type="NCBI Taxonomy" id="268474"/>
    <lineage>
        <taxon>Eukaryota</taxon>
        <taxon>Metazoa</taxon>
        <taxon>Ecdysozoa</taxon>
        <taxon>Nematoda</taxon>
        <taxon>Enoplea</taxon>
        <taxon>Dorylaimia</taxon>
        <taxon>Trichinellida</taxon>
        <taxon>Trichinellidae</taxon>
        <taxon>Trichinella</taxon>
    </lineage>
</organism>
<evidence type="ECO:0000259" key="3">
    <source>
        <dbReference type="PROSITE" id="PS51253"/>
    </source>
</evidence>
<dbReference type="InterPro" id="IPR050863">
    <property type="entry name" value="CenT-Element_Derived"/>
</dbReference>
<proteinExistence type="predicted"/>
<feature type="domain" description="HTH CENPB-type" evidence="3">
    <location>
        <begin position="1"/>
        <end position="68"/>
    </location>
</feature>
<keyword evidence="5" id="KW-1185">Reference proteome</keyword>
<dbReference type="GO" id="GO:0005634">
    <property type="term" value="C:nucleus"/>
    <property type="evidence" value="ECO:0007669"/>
    <property type="project" value="TreeGrafter"/>
</dbReference>
<reference evidence="4 5" key="1">
    <citation type="submission" date="2015-01" db="EMBL/GenBank/DDBJ databases">
        <title>Evolution of Trichinella species and genotypes.</title>
        <authorList>
            <person name="Korhonen P.K."/>
            <person name="Edoardo P."/>
            <person name="Giuseppe L.R."/>
            <person name="Gasser R.B."/>
        </authorList>
    </citation>
    <scope>NUCLEOTIDE SEQUENCE [LARGE SCALE GENOMIC DNA]</scope>
    <source>
        <strain evidence="4">ISS1980</strain>
    </source>
</reference>
<sequence>MKMENALYIWSQRKRVSVDSNAIREKSRVLLYGRFKQPETSTNSRSIFTSGKDWLDHFKRRFSLRNVKMPGKAASADQFTASSYLEQLKQLIDEKGFCPEEIFNADESALFWKKMPSRTFIAKEQHHISGFKTRKDKITLLCCCNGAGHMIKPGLIYKTANLRAIKHSGRISFPMYWMHNKKAWTTKNLFLYWLHRCFILETKQYLSALGLEFKVLLILVNATGHQENLQFESEDVDVAFLPPNTSSLIQLLDQGVIRTFKAYYTRMSMAHLVAAMDEDSHLKAVNYWKKSSIADCLCLIKESVTELEEMELIESHTSELTDEELVEMTTSTDAKKHADEDNDTNLTVK</sequence>
<dbReference type="PANTHER" id="PTHR19303:SF73">
    <property type="entry name" value="PROTEIN PDC2"/>
    <property type="match status" value="1"/>
</dbReference>
<name>A0A0V1N3J7_9BILA</name>
<dbReference type="GO" id="GO:0003677">
    <property type="term" value="F:DNA binding"/>
    <property type="evidence" value="ECO:0007669"/>
    <property type="project" value="UniProtKB-KW"/>
</dbReference>
<feature type="region of interest" description="Disordered" evidence="2">
    <location>
        <begin position="320"/>
        <end position="349"/>
    </location>
</feature>
<dbReference type="AlphaFoldDB" id="A0A0V1N3J7"/>
<comment type="caution">
    <text evidence="4">The sequence shown here is derived from an EMBL/GenBank/DDBJ whole genome shotgun (WGS) entry which is preliminary data.</text>
</comment>
<dbReference type="EMBL" id="JYDO01000012">
    <property type="protein sequence ID" value="KRZ78419.1"/>
    <property type="molecule type" value="Genomic_DNA"/>
</dbReference>
<accession>A0A0V1N3J7</accession>
<evidence type="ECO:0000256" key="1">
    <source>
        <dbReference type="ARBA" id="ARBA00023125"/>
    </source>
</evidence>
<dbReference type="InterPro" id="IPR006600">
    <property type="entry name" value="HTH_CenpB_DNA-bd_dom"/>
</dbReference>
<dbReference type="PROSITE" id="PS51253">
    <property type="entry name" value="HTH_CENPB"/>
    <property type="match status" value="1"/>
</dbReference>
<dbReference type="Proteomes" id="UP000054843">
    <property type="component" value="Unassembled WGS sequence"/>
</dbReference>